<dbReference type="InterPro" id="IPR003293">
    <property type="entry name" value="Nudix_hydrolase6-like"/>
</dbReference>
<dbReference type="Pfam" id="PF00293">
    <property type="entry name" value="NUDIX"/>
    <property type="match status" value="1"/>
</dbReference>
<dbReference type="Gene3D" id="3.90.79.10">
    <property type="entry name" value="Nucleoside Triphosphate Pyrophosphohydrolase"/>
    <property type="match status" value="1"/>
</dbReference>
<dbReference type="CDD" id="cd04670">
    <property type="entry name" value="NUDIX_ASFGF2_Nudt6"/>
    <property type="match status" value="1"/>
</dbReference>
<dbReference type="PROSITE" id="PS51462">
    <property type="entry name" value="NUDIX"/>
    <property type="match status" value="1"/>
</dbReference>
<dbReference type="Pfam" id="PF18290">
    <property type="entry name" value="Nudix_hydro"/>
    <property type="match status" value="1"/>
</dbReference>
<dbReference type="GO" id="GO:0051287">
    <property type="term" value="F:NAD binding"/>
    <property type="evidence" value="ECO:0007669"/>
    <property type="project" value="TreeGrafter"/>
</dbReference>
<evidence type="ECO:0000313" key="5">
    <source>
        <dbReference type="Proteomes" id="UP000291084"/>
    </source>
</evidence>
<comment type="similarity">
    <text evidence="1">Belongs to the Nudix hydrolase family.</text>
</comment>
<organism evidence="4 5">
    <name type="scientific">Vigna angularis var. angularis</name>
    <dbReference type="NCBI Taxonomy" id="157739"/>
    <lineage>
        <taxon>Eukaryota</taxon>
        <taxon>Viridiplantae</taxon>
        <taxon>Streptophyta</taxon>
        <taxon>Embryophyta</taxon>
        <taxon>Tracheophyta</taxon>
        <taxon>Spermatophyta</taxon>
        <taxon>Magnoliopsida</taxon>
        <taxon>eudicotyledons</taxon>
        <taxon>Gunneridae</taxon>
        <taxon>Pentapetalae</taxon>
        <taxon>rosids</taxon>
        <taxon>fabids</taxon>
        <taxon>Fabales</taxon>
        <taxon>Fabaceae</taxon>
        <taxon>Papilionoideae</taxon>
        <taxon>50 kb inversion clade</taxon>
        <taxon>NPAAA clade</taxon>
        <taxon>indigoferoid/millettioid clade</taxon>
        <taxon>Phaseoleae</taxon>
        <taxon>Vigna</taxon>
    </lineage>
</organism>
<dbReference type="GO" id="GO:0047631">
    <property type="term" value="F:ADP-ribose diphosphatase activity"/>
    <property type="evidence" value="ECO:0007669"/>
    <property type="project" value="TreeGrafter"/>
</dbReference>
<dbReference type="PANTHER" id="PTHR13994:SF13">
    <property type="entry name" value="FI03680P"/>
    <property type="match status" value="1"/>
</dbReference>
<keyword evidence="2" id="KW-0378">Hydrolase</keyword>
<dbReference type="InterPro" id="IPR020084">
    <property type="entry name" value="NUDIX_hydrolase_CS"/>
</dbReference>
<dbReference type="PANTHER" id="PTHR13994">
    <property type="entry name" value="NUDIX HYDROLASE RELATED"/>
    <property type="match status" value="1"/>
</dbReference>
<protein>
    <recommendedName>
        <fullName evidence="3">Nudix hydrolase domain-containing protein</fullName>
    </recommendedName>
</protein>
<dbReference type="AlphaFoldDB" id="A0A0S3R5M4"/>
<evidence type="ECO:0000313" key="4">
    <source>
        <dbReference type="EMBL" id="BAT75815.1"/>
    </source>
</evidence>
<evidence type="ECO:0000256" key="2">
    <source>
        <dbReference type="ARBA" id="ARBA00022801"/>
    </source>
</evidence>
<proteinExistence type="inferred from homology"/>
<feature type="domain" description="Nudix hydrolase" evidence="3">
    <location>
        <begin position="193"/>
        <end position="370"/>
    </location>
</feature>
<dbReference type="OrthoDB" id="447842at2759"/>
<evidence type="ECO:0000256" key="1">
    <source>
        <dbReference type="ARBA" id="ARBA00005582"/>
    </source>
</evidence>
<accession>A0A0S3R5M4</accession>
<evidence type="ECO:0000259" key="3">
    <source>
        <dbReference type="PROSITE" id="PS51462"/>
    </source>
</evidence>
<sequence length="408" mass="46212">MELKSFSSSSVSTSDVARVGRSYSTFISTFRHKVGVKFSTHFKCRRGLFLRTYSGSDKAYFTNEVVSSSVGQDNLAAETNFRRINGTNGSTSSFYYRNLRVLDAFDDEYGGVVVDSDRIPSNPYTFASLLRLSLFQWKKMGKKGIWLKLQLEQSDLVPIAVKEGFQYHHAEPGYLMLTYWIPEGPSMLPANASHQVGVGGFVINDKNEVLVVQEKHCSPATLGLWKIPTGFILEAEEIYTGAVREVKEETGVSLMKFYVFLGCKLELNLFMGLYAKFQFSEGLSFYASCFMLQIDTEFIEVIAFRHAHNVAFEKSDLFFICMLRPLSSEIIVDDLEIEAAKWMPLVEFVEQPLIQEDSMFKKIVDIFIARLGKRYCGLSTHQVVSKFDGMVSSLYYNVIDNEDTCVGK</sequence>
<dbReference type="SUPFAM" id="SSF55811">
    <property type="entry name" value="Nudix"/>
    <property type="match status" value="1"/>
</dbReference>
<dbReference type="PRINTS" id="PR01356">
    <property type="entry name" value="GFGPROTEIN"/>
</dbReference>
<name>A0A0S3R5M4_PHAAN</name>
<reference evidence="4 5" key="1">
    <citation type="journal article" date="2015" name="Sci. Rep.">
        <title>The power of single molecule real-time sequencing technology in the de novo assembly of a eukaryotic genome.</title>
        <authorList>
            <person name="Sakai H."/>
            <person name="Naito K."/>
            <person name="Ogiso-Tanaka E."/>
            <person name="Takahashi Y."/>
            <person name="Iseki K."/>
            <person name="Muto C."/>
            <person name="Satou K."/>
            <person name="Teruya K."/>
            <person name="Shiroma A."/>
            <person name="Shimoji M."/>
            <person name="Hirano T."/>
            <person name="Itoh T."/>
            <person name="Kaga A."/>
            <person name="Tomooka N."/>
        </authorList>
    </citation>
    <scope>NUCLEOTIDE SEQUENCE [LARGE SCALE GENOMIC DNA]</scope>
    <source>
        <strain evidence="5">cv. Shumari</strain>
    </source>
</reference>
<dbReference type="InterPro" id="IPR040618">
    <property type="entry name" value="Pre-Nudix"/>
</dbReference>
<dbReference type="FunFam" id="3.40.630.30:FF:000016">
    <property type="entry name" value="nudix hydrolase 2"/>
    <property type="match status" value="1"/>
</dbReference>
<gene>
    <name evidence="4" type="primary">Vigan.01G373800</name>
    <name evidence="4" type="ORF">VIGAN_01373800</name>
</gene>
<dbReference type="PROSITE" id="PS00893">
    <property type="entry name" value="NUDIX_BOX"/>
    <property type="match status" value="1"/>
</dbReference>
<dbReference type="Gene3D" id="3.40.630.30">
    <property type="match status" value="1"/>
</dbReference>
<dbReference type="Proteomes" id="UP000291084">
    <property type="component" value="Chromosome 1"/>
</dbReference>
<dbReference type="InterPro" id="IPR000086">
    <property type="entry name" value="NUDIX_hydrolase_dom"/>
</dbReference>
<dbReference type="InterPro" id="IPR015797">
    <property type="entry name" value="NUDIX_hydrolase-like_dom_sf"/>
</dbReference>
<dbReference type="EMBL" id="AP015034">
    <property type="protein sequence ID" value="BAT75815.1"/>
    <property type="molecule type" value="Genomic_DNA"/>
</dbReference>
<dbReference type="GO" id="GO:0035529">
    <property type="term" value="F:NADH pyrophosphatase activity"/>
    <property type="evidence" value="ECO:0007669"/>
    <property type="project" value="TreeGrafter"/>
</dbReference>
<keyword evidence="5" id="KW-1185">Reference proteome</keyword>